<comment type="subcellular location">
    <subcellularLocation>
        <location evidence="1">Membrane</location>
        <topology evidence="1">Multi-pass membrane protein</topology>
    </subcellularLocation>
</comment>
<protein>
    <submittedName>
        <fullName evidence="8">Membrane-spanning 4-domains subfamily A member 8-like</fullName>
    </submittedName>
</protein>
<dbReference type="GeneID" id="114843576"/>
<organism evidence="7 8">
    <name type="scientific">Betta splendens</name>
    <name type="common">Siamese fighting fish</name>
    <dbReference type="NCBI Taxonomy" id="158456"/>
    <lineage>
        <taxon>Eukaryota</taxon>
        <taxon>Metazoa</taxon>
        <taxon>Chordata</taxon>
        <taxon>Craniata</taxon>
        <taxon>Vertebrata</taxon>
        <taxon>Euteleostomi</taxon>
        <taxon>Actinopterygii</taxon>
        <taxon>Neopterygii</taxon>
        <taxon>Teleostei</taxon>
        <taxon>Neoteleostei</taxon>
        <taxon>Acanthomorphata</taxon>
        <taxon>Anabantaria</taxon>
        <taxon>Anabantiformes</taxon>
        <taxon>Anabantoidei</taxon>
        <taxon>Osphronemidae</taxon>
        <taxon>Betta</taxon>
    </lineage>
</organism>
<keyword evidence="3 6" id="KW-0812">Transmembrane</keyword>
<dbReference type="InParanoid" id="A0A6P7KWR8"/>
<feature type="transmembrane region" description="Helical" evidence="6">
    <location>
        <begin position="112"/>
        <end position="138"/>
    </location>
</feature>
<dbReference type="AlphaFoldDB" id="A0A6P7KWR8"/>
<name>A0A6P7KWR8_BETSP</name>
<evidence type="ECO:0000256" key="5">
    <source>
        <dbReference type="ARBA" id="ARBA00023136"/>
    </source>
</evidence>
<reference evidence="8" key="1">
    <citation type="submission" date="2025-08" db="UniProtKB">
        <authorList>
            <consortium name="RefSeq"/>
        </authorList>
    </citation>
    <scope>IDENTIFICATION</scope>
</reference>
<feature type="transmembrane region" description="Helical" evidence="6">
    <location>
        <begin position="150"/>
        <end position="179"/>
    </location>
</feature>
<dbReference type="InterPro" id="IPR007237">
    <property type="entry name" value="CD20-like"/>
</dbReference>
<evidence type="ECO:0000256" key="4">
    <source>
        <dbReference type="ARBA" id="ARBA00022989"/>
    </source>
</evidence>
<dbReference type="Proteomes" id="UP000515150">
    <property type="component" value="Chromosome 16"/>
</dbReference>
<comment type="similarity">
    <text evidence="2">Belongs to the MS4A family.</text>
</comment>
<feature type="transmembrane region" description="Helical" evidence="6">
    <location>
        <begin position="86"/>
        <end position="106"/>
    </location>
</feature>
<dbReference type="KEGG" id="bspl:114843576"/>
<evidence type="ECO:0000256" key="6">
    <source>
        <dbReference type="SAM" id="Phobius"/>
    </source>
</evidence>
<evidence type="ECO:0000313" key="8">
    <source>
        <dbReference type="RefSeq" id="XP_028986085.1"/>
    </source>
</evidence>
<proteinExistence type="inferred from homology"/>
<dbReference type="PANTHER" id="PTHR23320">
    <property type="entry name" value="MEMBRANE-SPANNING 4-DOMAINS SUBFAMILY A MS4A -RELATED"/>
    <property type="match status" value="1"/>
</dbReference>
<feature type="transmembrane region" description="Helical" evidence="6">
    <location>
        <begin position="224"/>
        <end position="247"/>
    </location>
</feature>
<evidence type="ECO:0000256" key="1">
    <source>
        <dbReference type="ARBA" id="ARBA00004141"/>
    </source>
</evidence>
<accession>A0A6P7KWR8</accession>
<dbReference type="Pfam" id="PF04103">
    <property type="entry name" value="CD20"/>
    <property type="match status" value="1"/>
</dbReference>
<keyword evidence="5 6" id="KW-0472">Membrane</keyword>
<dbReference type="FunCoup" id="A0A6P7KWR8">
    <property type="interactions" value="3"/>
</dbReference>
<dbReference type="InterPro" id="IPR030417">
    <property type="entry name" value="MS4A"/>
</dbReference>
<dbReference type="GO" id="GO:0016020">
    <property type="term" value="C:membrane"/>
    <property type="evidence" value="ECO:0007669"/>
    <property type="project" value="UniProtKB-SubCell"/>
</dbReference>
<keyword evidence="7" id="KW-1185">Reference proteome</keyword>
<evidence type="ECO:0000313" key="7">
    <source>
        <dbReference type="Proteomes" id="UP000515150"/>
    </source>
</evidence>
<evidence type="ECO:0000256" key="2">
    <source>
        <dbReference type="ARBA" id="ARBA00009565"/>
    </source>
</evidence>
<gene>
    <name evidence="8" type="primary">LOC114843576</name>
</gene>
<sequence length="274" mass="30129">MDFSEPVGASVSASARLRFTVVLRLPAAVRMSISMSKADGVAVFTVTSDTKSSWPPLCQILKALCYSPVCCSVSERLRRIQGSSQTSLGILQIIVGLLNIGLGIILRVTEVYLFSVTYMLSPVWLGILFMLFGTVCILSEKFPSPCLVTINVISNLAGVAFAITAIVLYCISIGDIYFWRDCSARSWYYDRWPTPSPTPSSSVREITDKCLWYKSEVLLLLRGIIGVLIVLCTLQLCVTISGCILGIKALCKNKNKDTEDPELYKPLTENEATE</sequence>
<dbReference type="PANTHER" id="PTHR23320:SF125">
    <property type="entry name" value="TRANSMEMBRANE PROTEIN 176L.1-RELATED"/>
    <property type="match status" value="1"/>
</dbReference>
<keyword evidence="4 6" id="KW-1133">Transmembrane helix</keyword>
<dbReference type="OrthoDB" id="8951938at2759"/>
<evidence type="ECO:0000256" key="3">
    <source>
        <dbReference type="ARBA" id="ARBA00022692"/>
    </source>
</evidence>
<dbReference type="RefSeq" id="XP_028986085.1">
    <property type="nucleotide sequence ID" value="XM_029130252.3"/>
</dbReference>